<evidence type="ECO:0000313" key="3">
    <source>
        <dbReference type="Proteomes" id="UP001085076"/>
    </source>
</evidence>
<gene>
    <name evidence="2" type="ORF">J5N97_021998</name>
</gene>
<feature type="region of interest" description="Disordered" evidence="1">
    <location>
        <begin position="34"/>
        <end position="83"/>
    </location>
</feature>
<evidence type="ECO:0000256" key="1">
    <source>
        <dbReference type="SAM" id="MobiDB-lite"/>
    </source>
</evidence>
<organism evidence="2 3">
    <name type="scientific">Dioscorea zingiberensis</name>
    <dbReference type="NCBI Taxonomy" id="325984"/>
    <lineage>
        <taxon>Eukaryota</taxon>
        <taxon>Viridiplantae</taxon>
        <taxon>Streptophyta</taxon>
        <taxon>Embryophyta</taxon>
        <taxon>Tracheophyta</taxon>
        <taxon>Spermatophyta</taxon>
        <taxon>Magnoliopsida</taxon>
        <taxon>Liliopsida</taxon>
        <taxon>Dioscoreales</taxon>
        <taxon>Dioscoreaceae</taxon>
        <taxon>Dioscorea</taxon>
    </lineage>
</organism>
<dbReference type="EMBL" id="JAGGNH010000006">
    <property type="protein sequence ID" value="KAJ0969121.1"/>
    <property type="molecule type" value="Genomic_DNA"/>
</dbReference>
<name>A0A9D5HA56_9LILI</name>
<proteinExistence type="predicted"/>
<reference evidence="2" key="2">
    <citation type="journal article" date="2022" name="Hortic Res">
        <title>The genome of Dioscorea zingiberensis sheds light on the biosynthesis, origin and evolution of the medicinally important diosgenin saponins.</title>
        <authorList>
            <person name="Li Y."/>
            <person name="Tan C."/>
            <person name="Li Z."/>
            <person name="Guo J."/>
            <person name="Li S."/>
            <person name="Chen X."/>
            <person name="Wang C."/>
            <person name="Dai X."/>
            <person name="Yang H."/>
            <person name="Song W."/>
            <person name="Hou L."/>
            <person name="Xu J."/>
            <person name="Tong Z."/>
            <person name="Xu A."/>
            <person name="Yuan X."/>
            <person name="Wang W."/>
            <person name="Yang Q."/>
            <person name="Chen L."/>
            <person name="Sun Z."/>
            <person name="Wang K."/>
            <person name="Pan B."/>
            <person name="Chen J."/>
            <person name="Bao Y."/>
            <person name="Liu F."/>
            <person name="Qi X."/>
            <person name="Gang D.R."/>
            <person name="Wen J."/>
            <person name="Li J."/>
        </authorList>
    </citation>
    <scope>NUCLEOTIDE SEQUENCE</scope>
    <source>
        <strain evidence="2">Dzin_1.0</strain>
    </source>
</reference>
<sequence>MAMCLSEKPLAINLYKEEDRGSMIFEVVDDDEIPPQRDGFFRKQRRGDRVEGTEEAGGDLGSPGDEKPHRWSSDCSTPLGADLGEDEREGIRISRKRATISGLEEAGLQYGSEEGMDIWLHLTSFSYVIVVPCCKQTWLVLVVGQHNLESHLDHDGNPLAITAADAVQTDEVLPWNWRDTSGNGVTFLGYEISA</sequence>
<protein>
    <submittedName>
        <fullName evidence="2">Uncharacterized protein</fullName>
    </submittedName>
</protein>
<evidence type="ECO:0000313" key="2">
    <source>
        <dbReference type="EMBL" id="KAJ0969121.1"/>
    </source>
</evidence>
<dbReference type="Proteomes" id="UP001085076">
    <property type="component" value="Miscellaneous, Linkage group lg06"/>
</dbReference>
<comment type="caution">
    <text evidence="2">The sequence shown here is derived from an EMBL/GenBank/DDBJ whole genome shotgun (WGS) entry which is preliminary data.</text>
</comment>
<reference evidence="2" key="1">
    <citation type="submission" date="2021-03" db="EMBL/GenBank/DDBJ databases">
        <authorList>
            <person name="Li Z."/>
            <person name="Yang C."/>
        </authorList>
    </citation>
    <scope>NUCLEOTIDE SEQUENCE</scope>
    <source>
        <strain evidence="2">Dzin_1.0</strain>
        <tissue evidence="2">Leaf</tissue>
    </source>
</reference>
<dbReference type="AlphaFoldDB" id="A0A9D5HA56"/>
<keyword evidence="3" id="KW-1185">Reference proteome</keyword>
<accession>A0A9D5HA56</accession>